<dbReference type="InterPro" id="IPR023214">
    <property type="entry name" value="HAD_sf"/>
</dbReference>
<dbReference type="GO" id="GO:0005737">
    <property type="term" value="C:cytoplasm"/>
    <property type="evidence" value="ECO:0007669"/>
    <property type="project" value="TreeGrafter"/>
</dbReference>
<dbReference type="Gene3D" id="3.90.1470.20">
    <property type="match status" value="1"/>
</dbReference>
<evidence type="ECO:0008006" key="2">
    <source>
        <dbReference type="Google" id="ProtNLM"/>
    </source>
</evidence>
<dbReference type="SUPFAM" id="SSF56784">
    <property type="entry name" value="HAD-like"/>
    <property type="match status" value="1"/>
</dbReference>
<dbReference type="PANTHER" id="PTHR43344:SF21">
    <property type="entry name" value="POLYOL PHOSPHATE PHOSPHATASE PYP1"/>
    <property type="match status" value="1"/>
</dbReference>
<dbReference type="GO" id="GO:0006564">
    <property type="term" value="P:L-serine biosynthetic process"/>
    <property type="evidence" value="ECO:0007669"/>
    <property type="project" value="TreeGrafter"/>
</dbReference>
<feature type="non-terminal residue" evidence="1">
    <location>
        <position position="1"/>
    </location>
</feature>
<dbReference type="InterPro" id="IPR036412">
    <property type="entry name" value="HAD-like_sf"/>
</dbReference>
<accession>X1SM74</accession>
<dbReference type="Pfam" id="PF12710">
    <property type="entry name" value="HAD"/>
    <property type="match status" value="1"/>
</dbReference>
<dbReference type="EMBL" id="BARW01006481">
    <property type="protein sequence ID" value="GAI76450.1"/>
    <property type="molecule type" value="Genomic_DNA"/>
</dbReference>
<sequence>NYLEGRITVEESNRRQFALIKEPKKRLQEFVRSHIDVRQGFPELIADCEAKGNHLVIVSSGLDFYIEAVLSELGMSDTELYCGKTEFSGKGIMVSYADQNGNTIEHGFKISYLNWLKQRDKTIIYIGDGLSDLEATRNANYVFATGHLATLLKEEHISWS</sequence>
<name>X1SM74_9ZZZZ</name>
<comment type="caution">
    <text evidence="1">The sequence shown here is derived from an EMBL/GenBank/DDBJ whole genome shotgun (WGS) entry which is preliminary data.</text>
</comment>
<reference evidence="1" key="1">
    <citation type="journal article" date="2014" name="Front. Microbiol.">
        <title>High frequency of phylogenetically diverse reductive dehalogenase-homologous genes in deep subseafloor sedimentary metagenomes.</title>
        <authorList>
            <person name="Kawai M."/>
            <person name="Futagami T."/>
            <person name="Toyoda A."/>
            <person name="Takaki Y."/>
            <person name="Nishi S."/>
            <person name="Hori S."/>
            <person name="Arai W."/>
            <person name="Tsubouchi T."/>
            <person name="Morono Y."/>
            <person name="Uchiyama I."/>
            <person name="Ito T."/>
            <person name="Fujiyama A."/>
            <person name="Inagaki F."/>
            <person name="Takami H."/>
        </authorList>
    </citation>
    <scope>NUCLEOTIDE SEQUENCE</scope>
    <source>
        <strain evidence="1">Expedition CK06-06</strain>
    </source>
</reference>
<protein>
    <recommendedName>
        <fullName evidence="2">Phosphoserine phosphatase</fullName>
    </recommendedName>
</protein>
<proteinExistence type="predicted"/>
<dbReference type="NCBIfam" id="TIGR01488">
    <property type="entry name" value="HAD-SF-IB"/>
    <property type="match status" value="1"/>
</dbReference>
<dbReference type="AlphaFoldDB" id="X1SM74"/>
<dbReference type="InterPro" id="IPR050582">
    <property type="entry name" value="HAD-like_SerB"/>
</dbReference>
<dbReference type="GO" id="GO:0000287">
    <property type="term" value="F:magnesium ion binding"/>
    <property type="evidence" value="ECO:0007669"/>
    <property type="project" value="TreeGrafter"/>
</dbReference>
<gene>
    <name evidence="1" type="ORF">S12H4_13607</name>
</gene>
<dbReference type="GO" id="GO:0036424">
    <property type="term" value="F:L-phosphoserine phosphatase activity"/>
    <property type="evidence" value="ECO:0007669"/>
    <property type="project" value="TreeGrafter"/>
</dbReference>
<dbReference type="Gene3D" id="3.40.50.1000">
    <property type="entry name" value="HAD superfamily/HAD-like"/>
    <property type="match status" value="1"/>
</dbReference>
<evidence type="ECO:0000313" key="1">
    <source>
        <dbReference type="EMBL" id="GAI76450.1"/>
    </source>
</evidence>
<dbReference type="PANTHER" id="PTHR43344">
    <property type="entry name" value="PHOSPHOSERINE PHOSPHATASE"/>
    <property type="match status" value="1"/>
</dbReference>
<organism evidence="1">
    <name type="scientific">marine sediment metagenome</name>
    <dbReference type="NCBI Taxonomy" id="412755"/>
    <lineage>
        <taxon>unclassified sequences</taxon>
        <taxon>metagenomes</taxon>
        <taxon>ecological metagenomes</taxon>
    </lineage>
</organism>